<sequence>MKVDSAVWEGGYLKLHTADVDARHFAYAFTPGEYEIKAKKSLRSLDANALAWVLIDKLAAATGVPKTEVYRNAVRDVGGNSEIVCVKAEAAPTLRKIWESRGLGWQTEDDISKLPGCVNVILYYGSSTFDARQMSRMIDNLIQDAKAVGIETMAPDKLADLLGEWEGKREKNLKQTR</sequence>
<protein>
    <submittedName>
        <fullName evidence="1">NinB protein</fullName>
    </submittedName>
</protein>
<name>A0A8S5PSQ5_9CAUD</name>
<reference evidence="1" key="1">
    <citation type="journal article" date="2021" name="Proc. Natl. Acad. Sci. U.S.A.">
        <title>A Catalog of Tens of Thousands of Viruses from Human Metagenomes Reveals Hidden Associations with Chronic Diseases.</title>
        <authorList>
            <person name="Tisza M.J."/>
            <person name="Buck C.B."/>
        </authorList>
    </citation>
    <scope>NUCLEOTIDE SEQUENCE</scope>
    <source>
        <strain evidence="1">CtzS633</strain>
    </source>
</reference>
<dbReference type="Gene3D" id="1.10.3790.10">
    <property type="entry name" value="NinB"/>
    <property type="match status" value="1"/>
</dbReference>
<proteinExistence type="predicted"/>
<organism evidence="1">
    <name type="scientific">Myoviridae sp. ctzS633</name>
    <dbReference type="NCBI Taxonomy" id="2825212"/>
    <lineage>
        <taxon>Viruses</taxon>
        <taxon>Duplodnaviria</taxon>
        <taxon>Heunggongvirae</taxon>
        <taxon>Uroviricota</taxon>
        <taxon>Caudoviricetes</taxon>
    </lineage>
</organism>
<accession>A0A8S5PSQ5</accession>
<evidence type="ECO:0000313" key="1">
    <source>
        <dbReference type="EMBL" id="DAE10183.1"/>
    </source>
</evidence>
<dbReference type="InterPro" id="IPR036619">
    <property type="entry name" value="NinB_sf"/>
</dbReference>
<dbReference type="EMBL" id="BK015505">
    <property type="protein sequence ID" value="DAE10183.1"/>
    <property type="molecule type" value="Genomic_DNA"/>
</dbReference>